<feature type="region of interest" description="Disordered" evidence="8">
    <location>
        <begin position="159"/>
        <end position="202"/>
    </location>
</feature>
<dbReference type="PANTHER" id="PTHR21399:SF0">
    <property type="entry name" value="METHYLOSOME SUBUNIT PICLN"/>
    <property type="match status" value="1"/>
</dbReference>
<dbReference type="InterPro" id="IPR039924">
    <property type="entry name" value="ICln/Lot5/Saf5"/>
</dbReference>
<evidence type="ECO:0000256" key="2">
    <source>
        <dbReference type="ARBA" id="ARBA00004496"/>
    </source>
</evidence>
<protein>
    <recommendedName>
        <fullName evidence="4">Methylosome subunit pICln</fullName>
    </recommendedName>
</protein>
<dbReference type="PANTHER" id="PTHR21399">
    <property type="entry name" value="CHLORIDE CONDUCTANCE REGULATORY PROTEIN ICLN"/>
    <property type="match status" value="1"/>
</dbReference>
<evidence type="ECO:0000313" key="10">
    <source>
        <dbReference type="Proteomes" id="UP001217089"/>
    </source>
</evidence>
<evidence type="ECO:0000256" key="7">
    <source>
        <dbReference type="ARBA" id="ARBA00045890"/>
    </source>
</evidence>
<reference evidence="9 10" key="1">
    <citation type="submission" date="2022-12" db="EMBL/GenBank/DDBJ databases">
        <title>Chromosome-level genome of Tegillarca granosa.</title>
        <authorList>
            <person name="Kim J."/>
        </authorList>
    </citation>
    <scope>NUCLEOTIDE SEQUENCE [LARGE SCALE GENOMIC DNA]</scope>
    <source>
        <strain evidence="9">Teg-2019</strain>
        <tissue evidence="9">Adductor muscle</tissue>
    </source>
</reference>
<keyword evidence="6" id="KW-0539">Nucleus</keyword>
<comment type="similarity">
    <text evidence="3">Belongs to the pICln (TC 1.A.47) family.</text>
</comment>
<sequence length="202" mass="22654">MVLITSLPPPENGVVHMQHNTKAHIQERILGEGTLYIAESCVSWRSQTGEGFSLEYPAISLHAVSRDLSTFPQECLYLMLDGKIDEDEHYDEPTTEVRFVPADKGALDAMYNAMTECQTLHPDEQDTDSDAEEEAQYFNDEEGLDHLSEQGQINLQHIENLLQNSGHSDPTSQNTQEPVANGDVQHEDDSMETGQFEDAMDE</sequence>
<evidence type="ECO:0000313" key="9">
    <source>
        <dbReference type="EMBL" id="KAJ8310583.1"/>
    </source>
</evidence>
<gene>
    <name evidence="9" type="ORF">KUTeg_012448</name>
</gene>
<keyword evidence="10" id="KW-1185">Reference proteome</keyword>
<dbReference type="InterPro" id="IPR003521">
    <property type="entry name" value="ICln"/>
</dbReference>
<comment type="subcellular location">
    <subcellularLocation>
        <location evidence="2">Cytoplasm</location>
    </subcellularLocation>
    <subcellularLocation>
        <location evidence="1">Nucleus</location>
    </subcellularLocation>
</comment>
<evidence type="ECO:0000256" key="5">
    <source>
        <dbReference type="ARBA" id="ARBA00022490"/>
    </source>
</evidence>
<dbReference type="Proteomes" id="UP001217089">
    <property type="component" value="Unassembled WGS sequence"/>
</dbReference>
<dbReference type="EMBL" id="JARBDR010000640">
    <property type="protein sequence ID" value="KAJ8310583.1"/>
    <property type="molecule type" value="Genomic_DNA"/>
</dbReference>
<proteinExistence type="inferred from homology"/>
<evidence type="ECO:0000256" key="1">
    <source>
        <dbReference type="ARBA" id="ARBA00004123"/>
    </source>
</evidence>
<comment type="caution">
    <text evidence="9">The sequence shown here is derived from an EMBL/GenBank/DDBJ whole genome shotgun (WGS) entry which is preliminary data.</text>
</comment>
<evidence type="ECO:0000256" key="6">
    <source>
        <dbReference type="ARBA" id="ARBA00023242"/>
    </source>
</evidence>
<dbReference type="PRINTS" id="PR01348">
    <property type="entry name" value="ICLNCHANNEL"/>
</dbReference>
<dbReference type="Pfam" id="PF03517">
    <property type="entry name" value="Voldacs"/>
    <property type="match status" value="1"/>
</dbReference>
<evidence type="ECO:0000256" key="8">
    <source>
        <dbReference type="SAM" id="MobiDB-lite"/>
    </source>
</evidence>
<comment type="function">
    <text evidence="7">Involved in both the assembly of spliceosomal snRNPs and the methylation of Sm proteins. Chaperone that regulates the assembly of spliceosomal U1, U2, U4 and U5 small nuclear ribonucleoproteins (snRNPs), the building blocks of the spliceosome, and thereby plays an important role in the splicing of cellular pre-mRNAs. Most spliceosomal snRNPs contain a common set of Sm proteins SNRPB, SNRPD1, SNRPD2, SNRPD3, SNRPE, SNRPF and SNRPG that assemble in a heptameric protein ring on the Sm site of the small nuclear RNA to form the core snRNP (Sm core). In the cytosol, the Sm proteins SNRPD1, SNRPD2, SNRPE, SNRPF and SNRPG are trapped in an inactive 6S pICln-Sm complex by the chaperone CLNS1A that controls the assembly of the core snRNP. Dissociation by the SMN complex of CLNS1A from the trapped Sm proteins and their transfer to an SMN-Sm complex triggers the assembly of core snRNPs and their transport to the nucleus.</text>
</comment>
<dbReference type="InterPro" id="IPR011993">
    <property type="entry name" value="PH-like_dom_sf"/>
</dbReference>
<evidence type="ECO:0000256" key="3">
    <source>
        <dbReference type="ARBA" id="ARBA00007054"/>
    </source>
</evidence>
<accession>A0ABQ9EZK3</accession>
<keyword evidence="5" id="KW-0963">Cytoplasm</keyword>
<name>A0ABQ9EZK3_TEGGR</name>
<dbReference type="Gene3D" id="2.30.29.30">
    <property type="entry name" value="Pleckstrin-homology domain (PH domain)/Phosphotyrosine-binding domain (PTB)"/>
    <property type="match status" value="1"/>
</dbReference>
<feature type="compositionally biased region" description="Polar residues" evidence="8">
    <location>
        <begin position="159"/>
        <end position="178"/>
    </location>
</feature>
<evidence type="ECO:0000256" key="4">
    <source>
        <dbReference type="ARBA" id="ARBA00015653"/>
    </source>
</evidence>
<organism evidence="9 10">
    <name type="scientific">Tegillarca granosa</name>
    <name type="common">Malaysian cockle</name>
    <name type="synonym">Anadara granosa</name>
    <dbReference type="NCBI Taxonomy" id="220873"/>
    <lineage>
        <taxon>Eukaryota</taxon>
        <taxon>Metazoa</taxon>
        <taxon>Spiralia</taxon>
        <taxon>Lophotrochozoa</taxon>
        <taxon>Mollusca</taxon>
        <taxon>Bivalvia</taxon>
        <taxon>Autobranchia</taxon>
        <taxon>Pteriomorphia</taxon>
        <taxon>Arcoida</taxon>
        <taxon>Arcoidea</taxon>
        <taxon>Arcidae</taxon>
        <taxon>Tegillarca</taxon>
    </lineage>
</organism>